<dbReference type="AlphaFoldDB" id="A0A1U9NNM7"/>
<evidence type="ECO:0000256" key="1">
    <source>
        <dbReference type="SAM" id="Phobius"/>
    </source>
</evidence>
<feature type="transmembrane region" description="Helical" evidence="1">
    <location>
        <begin position="112"/>
        <end position="132"/>
    </location>
</feature>
<accession>A0A1U9NNM7</accession>
<organism evidence="2 3">
    <name type="scientific">Anaerohalosphaera lusitana</name>
    <dbReference type="NCBI Taxonomy" id="1936003"/>
    <lineage>
        <taxon>Bacteria</taxon>
        <taxon>Pseudomonadati</taxon>
        <taxon>Planctomycetota</taxon>
        <taxon>Phycisphaerae</taxon>
        <taxon>Sedimentisphaerales</taxon>
        <taxon>Anaerohalosphaeraceae</taxon>
        <taxon>Anaerohalosphaera</taxon>
    </lineage>
</organism>
<dbReference type="Proteomes" id="UP000189674">
    <property type="component" value="Chromosome"/>
</dbReference>
<feature type="transmembrane region" description="Helical" evidence="1">
    <location>
        <begin position="185"/>
        <end position="205"/>
    </location>
</feature>
<dbReference type="EMBL" id="CP019791">
    <property type="protein sequence ID" value="AQT69220.1"/>
    <property type="molecule type" value="Genomic_DNA"/>
</dbReference>
<keyword evidence="1" id="KW-0472">Membrane</keyword>
<feature type="transmembrane region" description="Helical" evidence="1">
    <location>
        <begin position="43"/>
        <end position="67"/>
    </location>
</feature>
<feature type="transmembrane region" description="Helical" evidence="1">
    <location>
        <begin position="12"/>
        <end position="31"/>
    </location>
</feature>
<name>A0A1U9NNM7_9BACT</name>
<gene>
    <name evidence="2" type="ORF">STSP2_02409</name>
</gene>
<evidence type="ECO:0000313" key="2">
    <source>
        <dbReference type="EMBL" id="AQT69220.1"/>
    </source>
</evidence>
<keyword evidence="1" id="KW-1133">Transmembrane helix</keyword>
<evidence type="ECO:0000313" key="3">
    <source>
        <dbReference type="Proteomes" id="UP000189674"/>
    </source>
</evidence>
<dbReference type="STRING" id="1936003.STSP2_02409"/>
<proteinExistence type="predicted"/>
<keyword evidence="3" id="KW-1185">Reference proteome</keyword>
<protein>
    <submittedName>
        <fullName evidence="2">Uncharacterized protein</fullName>
    </submittedName>
</protein>
<sequence length="225" mass="25589">MYEVYWTRANRIKAAVIAFLLLSVGTAYMYKYNMSILKARLDLFDFIFCLPIAGPFLAIAFYVIFAVKRITSEITPDSVSSVAKAFVWIACVFLSGYVVWLEKRFFDPGTAWSLTGIMLVGILLYAGLRLLLLRLFGLPNAINWRRRRNQAHIFFMIFAILFWGALVGVVGRLVEPEKFYFESPLILAAIVMAWGTYRLGMYLALRNRPVAEDNGDVQAVEPTAQ</sequence>
<dbReference type="KEGG" id="alus:STSP2_02409"/>
<feature type="transmembrane region" description="Helical" evidence="1">
    <location>
        <begin position="79"/>
        <end position="100"/>
    </location>
</feature>
<feature type="transmembrane region" description="Helical" evidence="1">
    <location>
        <begin position="153"/>
        <end position="173"/>
    </location>
</feature>
<reference evidence="3" key="1">
    <citation type="submission" date="2017-02" db="EMBL/GenBank/DDBJ databases">
        <title>Comparative genomics and description of representatives of a novel lineage of planctomycetes thriving in anoxic sediments.</title>
        <authorList>
            <person name="Spring S."/>
            <person name="Bunk B."/>
            <person name="Sproer C."/>
        </authorList>
    </citation>
    <scope>NUCLEOTIDE SEQUENCE [LARGE SCALE GENOMIC DNA]</scope>
    <source>
        <strain evidence="3">ST-NAGAB-D1</strain>
    </source>
</reference>
<dbReference type="RefSeq" id="WP_146662830.1">
    <property type="nucleotide sequence ID" value="NZ_CP019791.1"/>
</dbReference>
<keyword evidence="1" id="KW-0812">Transmembrane</keyword>